<dbReference type="GO" id="GO:0005829">
    <property type="term" value="C:cytosol"/>
    <property type="evidence" value="ECO:0007669"/>
    <property type="project" value="TreeGrafter"/>
</dbReference>
<dbReference type="STRING" id="1121485.GCA_000426485_01323"/>
<dbReference type="InterPro" id="IPR029028">
    <property type="entry name" value="Alpha/beta_knot_MTases"/>
</dbReference>
<evidence type="ECO:0000256" key="1">
    <source>
        <dbReference type="ARBA" id="ARBA00022603"/>
    </source>
</evidence>
<dbReference type="Proteomes" id="UP000297861">
    <property type="component" value="Unassembled WGS sequence"/>
</dbReference>
<evidence type="ECO:0000256" key="2">
    <source>
        <dbReference type="ARBA" id="ARBA00022679"/>
    </source>
</evidence>
<dbReference type="OrthoDB" id="9795352at2"/>
<dbReference type="CDD" id="cd18097">
    <property type="entry name" value="SpoU-like"/>
    <property type="match status" value="1"/>
</dbReference>
<accession>A0A4Y8L0T3</accession>
<dbReference type="SUPFAM" id="SSF75217">
    <property type="entry name" value="alpha/beta knot"/>
    <property type="match status" value="1"/>
</dbReference>
<dbReference type="InterPro" id="IPR029026">
    <property type="entry name" value="tRNA_m1G_MTases_N"/>
</dbReference>
<evidence type="ECO:0000313" key="4">
    <source>
        <dbReference type="EMBL" id="TFD94270.1"/>
    </source>
</evidence>
<dbReference type="PANTHER" id="PTHR46429:SF1">
    <property type="entry name" value="23S RRNA (GUANOSINE-2'-O-)-METHYLTRANSFERASE RLMB"/>
    <property type="match status" value="1"/>
</dbReference>
<dbReference type="AlphaFoldDB" id="A0A4Y8L0T3"/>
<sequence length="177" mass="19845">MKKLKITELNRISPEEFKTTKKIPLIVILDNIRSLNNIGSVFRTSDAFLVEAIYLCGISATPPNAEIHKTALGAEHSVTWKYFAETIDAVKSLQEEGYHVFAIEQVHNSTMLDNLELNTSQKYAIVMGNEVKGVQQPVIDICNGCIEIPQFGTKHSLNVAVTTGIVIWDFFKQLHTR</sequence>
<feature type="domain" description="tRNA/rRNA methyltransferase SpoU type" evidence="3">
    <location>
        <begin position="25"/>
        <end position="167"/>
    </location>
</feature>
<dbReference type="PANTHER" id="PTHR46429">
    <property type="entry name" value="23S RRNA (GUANOSINE-2'-O-)-METHYLTRANSFERASE RLMB"/>
    <property type="match status" value="1"/>
</dbReference>
<dbReference type="Pfam" id="PF00588">
    <property type="entry name" value="SpoU_methylase"/>
    <property type="match status" value="1"/>
</dbReference>
<dbReference type="InterPro" id="IPR004441">
    <property type="entry name" value="rRNA_MeTrfase_TrmH"/>
</dbReference>
<dbReference type="GO" id="GO:0008173">
    <property type="term" value="F:RNA methyltransferase activity"/>
    <property type="evidence" value="ECO:0007669"/>
    <property type="project" value="InterPro"/>
</dbReference>
<dbReference type="GO" id="GO:0006396">
    <property type="term" value="P:RNA processing"/>
    <property type="evidence" value="ECO:0007669"/>
    <property type="project" value="InterPro"/>
</dbReference>
<proteinExistence type="predicted"/>
<organism evidence="4 5">
    <name type="scientific">Dysgonomonas capnocytophagoides</name>
    <dbReference type="NCBI Taxonomy" id="45254"/>
    <lineage>
        <taxon>Bacteria</taxon>
        <taxon>Pseudomonadati</taxon>
        <taxon>Bacteroidota</taxon>
        <taxon>Bacteroidia</taxon>
        <taxon>Bacteroidales</taxon>
        <taxon>Dysgonomonadaceae</taxon>
        <taxon>Dysgonomonas</taxon>
    </lineage>
</organism>
<evidence type="ECO:0000259" key="3">
    <source>
        <dbReference type="Pfam" id="PF00588"/>
    </source>
</evidence>
<gene>
    <name evidence="4" type="ORF">E2605_16045</name>
</gene>
<protein>
    <submittedName>
        <fullName evidence="4">TrmH family RNA methyltransferase</fullName>
    </submittedName>
</protein>
<keyword evidence="2 4" id="KW-0808">Transferase</keyword>
<evidence type="ECO:0000313" key="5">
    <source>
        <dbReference type="Proteomes" id="UP000297861"/>
    </source>
</evidence>
<keyword evidence="5" id="KW-1185">Reference proteome</keyword>
<dbReference type="GO" id="GO:0032259">
    <property type="term" value="P:methylation"/>
    <property type="evidence" value="ECO:0007669"/>
    <property type="project" value="UniProtKB-KW"/>
</dbReference>
<dbReference type="InterPro" id="IPR001537">
    <property type="entry name" value="SpoU_MeTrfase"/>
</dbReference>
<dbReference type="EMBL" id="SOML01000011">
    <property type="protein sequence ID" value="TFD94270.1"/>
    <property type="molecule type" value="Genomic_DNA"/>
</dbReference>
<keyword evidence="1 4" id="KW-0489">Methyltransferase</keyword>
<comment type="caution">
    <text evidence="4">The sequence shown here is derived from an EMBL/GenBank/DDBJ whole genome shotgun (WGS) entry which is preliminary data.</text>
</comment>
<dbReference type="RefSeq" id="WP_134437202.1">
    <property type="nucleotide sequence ID" value="NZ_AP028867.1"/>
</dbReference>
<dbReference type="GO" id="GO:0003723">
    <property type="term" value="F:RNA binding"/>
    <property type="evidence" value="ECO:0007669"/>
    <property type="project" value="InterPro"/>
</dbReference>
<name>A0A4Y8L0T3_9BACT</name>
<reference evidence="4 5" key="1">
    <citation type="submission" date="2019-03" db="EMBL/GenBank/DDBJ databases">
        <title>San Antonio Military Medical Center submission to MRSN (WRAIR), pending publication.</title>
        <authorList>
            <person name="Blyth D.M."/>
            <person name="Mccarthy S.L."/>
            <person name="Schall S.E."/>
            <person name="Stam J.A."/>
            <person name="Ong A.C."/>
            <person name="Mcgann P.T."/>
        </authorList>
    </citation>
    <scope>NUCLEOTIDE SEQUENCE [LARGE SCALE GENOMIC DNA]</scope>
    <source>
        <strain evidence="4 5">MRSN571793</strain>
    </source>
</reference>
<dbReference type="Gene3D" id="3.40.1280.10">
    <property type="match status" value="1"/>
</dbReference>